<name>A0A6C0KJL8_9ZZZZ</name>
<sequence>MDGIGLLVVVAFLILIIAIVTYTSCDNCQKGKEGFNAQTDLEQWDSTASKPQTRMPTQPEVNVPTVGPAASSLIEGGILPGCASITDLPSAPVNSLGETNSLPYQDPALEKATRPMMNQLKKDMDGFSAFEVPYLQDKSDPAVKLPLIRFQGDYQRIKDELSVITRNPGLQTQLTIEDVNNMGANLRFLQRTYRIYADNKMVPKDPKDQMVPEPSKEGFDNPPSSSLNITPDQLQLLSEKLAVEIVRLQASGTNDPVTQARVNVFTQIKQSVDSMITSIKNGTMDPTTIPIKLADYNKFLPALGDNSAGISGLLSKSGYPTLSSLFNAYDAGDISGSNIAAHMFETYADSLLNGLSYKVDVSYTSPNEVALRQAEASAASSLAAMGAGSPSITYSSYSPGLNATQSLSTNHPLTMFGSRGSFDAQVRQMDVANMVGGNPASVSEPAKFDWKNLSQTIARRIRSMGLNPDDYGVITDSTSVGQNFSWRGYTKMVCSRLATNVDPGVPEQCGCPPVSWKGWSS</sequence>
<dbReference type="AlphaFoldDB" id="A0A6C0KJL8"/>
<evidence type="ECO:0000313" key="2">
    <source>
        <dbReference type="EMBL" id="QHU18135.1"/>
    </source>
</evidence>
<evidence type="ECO:0000256" key="1">
    <source>
        <dbReference type="SAM" id="MobiDB-lite"/>
    </source>
</evidence>
<organism evidence="2">
    <name type="scientific">viral metagenome</name>
    <dbReference type="NCBI Taxonomy" id="1070528"/>
    <lineage>
        <taxon>unclassified sequences</taxon>
        <taxon>metagenomes</taxon>
        <taxon>organismal metagenomes</taxon>
    </lineage>
</organism>
<feature type="compositionally biased region" description="Basic and acidic residues" evidence="1">
    <location>
        <begin position="203"/>
        <end position="219"/>
    </location>
</feature>
<protein>
    <submittedName>
        <fullName evidence="2">Uncharacterized protein</fullName>
    </submittedName>
</protein>
<dbReference type="EMBL" id="MN740925">
    <property type="protein sequence ID" value="QHU18135.1"/>
    <property type="molecule type" value="Genomic_DNA"/>
</dbReference>
<reference evidence="2" key="1">
    <citation type="journal article" date="2020" name="Nature">
        <title>Giant virus diversity and host interactions through global metagenomics.</title>
        <authorList>
            <person name="Schulz F."/>
            <person name="Roux S."/>
            <person name="Paez-Espino D."/>
            <person name="Jungbluth S."/>
            <person name="Walsh D.A."/>
            <person name="Denef V.J."/>
            <person name="McMahon K.D."/>
            <person name="Konstantinidis K.T."/>
            <person name="Eloe-Fadrosh E.A."/>
            <person name="Kyrpides N.C."/>
            <person name="Woyke T."/>
        </authorList>
    </citation>
    <scope>NUCLEOTIDE SEQUENCE</scope>
    <source>
        <strain evidence="2">GVMAG-S-3300013006-138</strain>
    </source>
</reference>
<feature type="region of interest" description="Disordered" evidence="1">
    <location>
        <begin position="203"/>
        <end position="226"/>
    </location>
</feature>
<accession>A0A6C0KJL8</accession>
<proteinExistence type="predicted"/>